<evidence type="ECO:0000256" key="1">
    <source>
        <dbReference type="ARBA" id="ARBA00022801"/>
    </source>
</evidence>
<dbReference type="Proteomes" id="UP000732619">
    <property type="component" value="Unassembled WGS sequence"/>
</dbReference>
<reference evidence="3" key="1">
    <citation type="submission" date="2019-04" db="EMBL/GenBank/DDBJ databases">
        <title>Evolution of Biomass-Degrading Anaerobic Consortia Revealed by Metagenomics.</title>
        <authorList>
            <person name="Peng X."/>
        </authorList>
    </citation>
    <scope>NUCLEOTIDE SEQUENCE</scope>
    <source>
        <strain evidence="3">SIG14</strain>
    </source>
</reference>
<name>A0A8T3VZ39_METOL</name>
<feature type="domain" description="AB hydrolase-1" evidence="2">
    <location>
        <begin position="22"/>
        <end position="130"/>
    </location>
</feature>
<dbReference type="PANTHER" id="PTHR46118:SF4">
    <property type="entry name" value="PROTEIN ABHD11"/>
    <property type="match status" value="1"/>
</dbReference>
<dbReference type="Pfam" id="PF00561">
    <property type="entry name" value="Abhydrolase_1"/>
    <property type="match status" value="1"/>
</dbReference>
<dbReference type="PANTHER" id="PTHR46118">
    <property type="entry name" value="PROTEIN ABHD11"/>
    <property type="match status" value="1"/>
</dbReference>
<dbReference type="SUPFAM" id="SSF53474">
    <property type="entry name" value="alpha/beta-Hydrolases"/>
    <property type="match status" value="1"/>
</dbReference>
<comment type="caution">
    <text evidence="3">The sequence shown here is derived from an EMBL/GenBank/DDBJ whole genome shotgun (WGS) entry which is preliminary data.</text>
</comment>
<organism evidence="3 4">
    <name type="scientific">Methanobrevibacter olleyae</name>
    <dbReference type="NCBI Taxonomy" id="294671"/>
    <lineage>
        <taxon>Archaea</taxon>
        <taxon>Methanobacteriati</taxon>
        <taxon>Methanobacteriota</taxon>
        <taxon>Methanomada group</taxon>
        <taxon>Methanobacteria</taxon>
        <taxon>Methanobacteriales</taxon>
        <taxon>Methanobacteriaceae</taxon>
        <taxon>Methanobrevibacter</taxon>
    </lineage>
</organism>
<protein>
    <submittedName>
        <fullName evidence="3">Alpha/beta hydrolase</fullName>
    </submittedName>
</protein>
<dbReference type="EMBL" id="SUTG01000039">
    <property type="protein sequence ID" value="MBE6512959.1"/>
    <property type="molecule type" value="Genomic_DNA"/>
</dbReference>
<sequence length="275" mass="31893">MPYLTMSDGIRLYYENYGEGETLIFCHGLNSSHNANKKLYDEFNEDFNIVLYDQRGHSYSDKSTVHMNIQRLGQDLNEIIESLNLDDVTLIGHSLGAATIYSYVNQFGCSKVKRIVASDMSPYMRNDGWKGGIAQGKWSDEDFMEDFDRIFDDAAYASFYIFKNIMSLNPSEISSEKEEDFIKSFGDRVETLTMASLWYSLFRSDQRPAMDKITVPLLYLMPEYPLYSIEAVNYIKEHVKDDFVLENDFPNTTHALWSQMPHEVAETIKKFINEH</sequence>
<dbReference type="Gene3D" id="3.40.50.1820">
    <property type="entry name" value="alpha/beta hydrolase"/>
    <property type="match status" value="1"/>
</dbReference>
<keyword evidence="1 3" id="KW-0378">Hydrolase</keyword>
<accession>A0A8T3VZ39</accession>
<dbReference type="GO" id="GO:0016787">
    <property type="term" value="F:hydrolase activity"/>
    <property type="evidence" value="ECO:0007669"/>
    <property type="project" value="UniProtKB-KW"/>
</dbReference>
<evidence type="ECO:0000313" key="4">
    <source>
        <dbReference type="Proteomes" id="UP000732619"/>
    </source>
</evidence>
<dbReference type="AlphaFoldDB" id="A0A8T3VZ39"/>
<evidence type="ECO:0000313" key="3">
    <source>
        <dbReference type="EMBL" id="MBE6512959.1"/>
    </source>
</evidence>
<dbReference type="InterPro" id="IPR029058">
    <property type="entry name" value="AB_hydrolase_fold"/>
</dbReference>
<dbReference type="InterPro" id="IPR000073">
    <property type="entry name" value="AB_hydrolase_1"/>
</dbReference>
<gene>
    <name evidence="3" type="ORF">E7Z75_07475</name>
</gene>
<proteinExistence type="predicted"/>
<evidence type="ECO:0000259" key="2">
    <source>
        <dbReference type="Pfam" id="PF00561"/>
    </source>
</evidence>